<keyword evidence="3" id="KW-1003">Cell membrane</keyword>
<evidence type="ECO:0000256" key="5">
    <source>
        <dbReference type="ARBA" id="ARBA00023136"/>
    </source>
</evidence>
<proteinExistence type="inferred from homology"/>
<name>A0A7G6T4B3_9HYPH</name>
<keyword evidence="7" id="KW-1133">Transmembrane helix</keyword>
<accession>A0A7G6T4B3</accession>
<dbReference type="Gene3D" id="1.10.287.470">
    <property type="entry name" value="Helix hairpin bin"/>
    <property type="match status" value="1"/>
</dbReference>
<keyword evidence="5 7" id="KW-0472">Membrane</keyword>
<dbReference type="InterPro" id="IPR058624">
    <property type="entry name" value="MdtA-like_HH"/>
</dbReference>
<sequence>MEPPVRDDPENQDNQTTSGKTADGQRSALGTVRWLALGVILVVAAGAGALTLRQGDTAPLAKIAAAPIPVTAAIASVRDLPIARTGLGTVLPLNQVDVKARVDGQIQRIFFGEGEEVKAGDILAQIDPRAYAALLAQAQATLQKDVAQLANARADEARATKLTQSGAGTTQAADTARAQVAVMQAAVDGDQAAVDTAKLNLDYATITAPISGRVGLKQANEGTLVHANDATGIVTITQMQPIAVQFSLPQDQLPDLQSGQSAGSLPVAADARDSSRKIADGKLTAIDSQIDTTTGMIKLKAEFDNNDKALWPGALVTVQVGVRTEHNAVVLPSAAVQSGQSGPYVFVVKPDNTVTIAKVTTGDVVGDVTMLTSGAVAGDNIVVSGQSRLTEGTSVKVTQADDPSQKVALETK</sequence>
<dbReference type="InterPro" id="IPR058625">
    <property type="entry name" value="MdtA-like_BSH"/>
</dbReference>
<dbReference type="Gene3D" id="2.40.50.100">
    <property type="match status" value="1"/>
</dbReference>
<dbReference type="PANTHER" id="PTHR30469:SF12">
    <property type="entry name" value="MULTIDRUG RESISTANCE PROTEIN MDTA"/>
    <property type="match status" value="1"/>
</dbReference>
<keyword evidence="4" id="KW-0997">Cell inner membrane</keyword>
<dbReference type="GO" id="GO:0015562">
    <property type="term" value="F:efflux transmembrane transporter activity"/>
    <property type="evidence" value="ECO:0007669"/>
    <property type="project" value="TreeGrafter"/>
</dbReference>
<protein>
    <submittedName>
        <fullName evidence="12">Efflux RND transporter periplasmic adaptor subunit</fullName>
    </submittedName>
</protein>
<evidence type="ECO:0000259" key="8">
    <source>
        <dbReference type="Pfam" id="PF25876"/>
    </source>
</evidence>
<evidence type="ECO:0000259" key="9">
    <source>
        <dbReference type="Pfam" id="PF25917"/>
    </source>
</evidence>
<dbReference type="Pfam" id="PF25989">
    <property type="entry name" value="YknX_C"/>
    <property type="match status" value="1"/>
</dbReference>
<feature type="domain" description="Multidrug resistance protein MdtA-like barrel-sandwich hybrid" evidence="9">
    <location>
        <begin position="94"/>
        <end position="237"/>
    </location>
</feature>
<keyword evidence="12" id="KW-0614">Plasmid</keyword>
<evidence type="ECO:0000313" key="13">
    <source>
        <dbReference type="Proteomes" id="UP000515465"/>
    </source>
</evidence>
<dbReference type="NCBIfam" id="TIGR01730">
    <property type="entry name" value="RND_mfp"/>
    <property type="match status" value="1"/>
</dbReference>
<dbReference type="Pfam" id="PF25917">
    <property type="entry name" value="BSH_RND"/>
    <property type="match status" value="1"/>
</dbReference>
<dbReference type="Pfam" id="PF25944">
    <property type="entry name" value="Beta-barrel_RND"/>
    <property type="match status" value="1"/>
</dbReference>
<feature type="domain" description="Multidrug resistance protein MdtA-like alpha-helical hairpin" evidence="8">
    <location>
        <begin position="135"/>
        <end position="204"/>
    </location>
</feature>
<evidence type="ECO:0000256" key="1">
    <source>
        <dbReference type="ARBA" id="ARBA00004236"/>
    </source>
</evidence>
<feature type="transmembrane region" description="Helical" evidence="7">
    <location>
        <begin position="34"/>
        <end position="52"/>
    </location>
</feature>
<dbReference type="GO" id="GO:1990281">
    <property type="term" value="C:efflux pump complex"/>
    <property type="evidence" value="ECO:0007669"/>
    <property type="project" value="TreeGrafter"/>
</dbReference>
<evidence type="ECO:0000256" key="6">
    <source>
        <dbReference type="SAM" id="MobiDB-lite"/>
    </source>
</evidence>
<dbReference type="Gene3D" id="2.40.30.170">
    <property type="match status" value="1"/>
</dbReference>
<evidence type="ECO:0000256" key="2">
    <source>
        <dbReference type="ARBA" id="ARBA00009477"/>
    </source>
</evidence>
<gene>
    <name evidence="12" type="ORF">HB778_35390</name>
</gene>
<dbReference type="InterPro" id="IPR058626">
    <property type="entry name" value="MdtA-like_b-barrel"/>
</dbReference>
<feature type="region of interest" description="Disordered" evidence="6">
    <location>
        <begin position="1"/>
        <end position="25"/>
    </location>
</feature>
<dbReference type="Pfam" id="PF25876">
    <property type="entry name" value="HH_MFP_RND"/>
    <property type="match status" value="1"/>
</dbReference>
<comment type="subcellular location">
    <subcellularLocation>
        <location evidence="1">Cell membrane</location>
    </subcellularLocation>
</comment>
<dbReference type="Proteomes" id="UP000515465">
    <property type="component" value="Plasmid p_2"/>
</dbReference>
<dbReference type="InterPro" id="IPR006143">
    <property type="entry name" value="RND_pump_MFP"/>
</dbReference>
<evidence type="ECO:0000313" key="12">
    <source>
        <dbReference type="EMBL" id="QND61595.1"/>
    </source>
</evidence>
<dbReference type="PANTHER" id="PTHR30469">
    <property type="entry name" value="MULTIDRUG RESISTANCE PROTEIN MDTA"/>
    <property type="match status" value="1"/>
</dbReference>
<reference evidence="13" key="1">
    <citation type="journal article" date="2020" name="Mol. Plant Microbe">
        <title>Rhizobial microsymbionts of the narrowly endemic Oxytropis species growing in Kamchatka are characterized by significant genetic diversity and possess a set of genes that are associated with T3SS and T6SS secretion systems and can affect the development of symbiosis.</title>
        <authorList>
            <person name="Safronova V."/>
            <person name="Guro P."/>
            <person name="Sazanova A."/>
            <person name="Kuznetsova I."/>
            <person name="Belimov A."/>
            <person name="Yakubov V."/>
            <person name="Chirak E."/>
            <person name="Afonin A."/>
            <person name="Gogolev Y."/>
            <person name="Andronov E."/>
            <person name="Tikhonovich I."/>
        </authorList>
    </citation>
    <scope>NUCLEOTIDE SEQUENCE [LARGE SCALE GENOMIC DNA]</scope>
    <source>
        <strain evidence="13">583</strain>
        <plasmid evidence="13">p_2</plasmid>
    </source>
</reference>
<geneLocation type="plasmid" evidence="12 13">
    <name>p_2</name>
</geneLocation>
<organism evidence="12 13">
    <name type="scientific">Mesorhizobium huakuii</name>
    <dbReference type="NCBI Taxonomy" id="28104"/>
    <lineage>
        <taxon>Bacteria</taxon>
        <taxon>Pseudomonadati</taxon>
        <taxon>Pseudomonadota</taxon>
        <taxon>Alphaproteobacteria</taxon>
        <taxon>Hyphomicrobiales</taxon>
        <taxon>Phyllobacteriaceae</taxon>
        <taxon>Mesorhizobium</taxon>
    </lineage>
</organism>
<evidence type="ECO:0000256" key="4">
    <source>
        <dbReference type="ARBA" id="ARBA00022519"/>
    </source>
</evidence>
<dbReference type="Gene3D" id="2.40.420.20">
    <property type="match status" value="1"/>
</dbReference>
<dbReference type="SUPFAM" id="SSF111369">
    <property type="entry name" value="HlyD-like secretion proteins"/>
    <property type="match status" value="1"/>
</dbReference>
<dbReference type="EMBL" id="CP050297">
    <property type="protein sequence ID" value="QND61595.1"/>
    <property type="molecule type" value="Genomic_DNA"/>
</dbReference>
<evidence type="ECO:0000256" key="3">
    <source>
        <dbReference type="ARBA" id="ARBA00022475"/>
    </source>
</evidence>
<dbReference type="InterPro" id="IPR058637">
    <property type="entry name" value="YknX-like_C"/>
</dbReference>
<dbReference type="AlphaFoldDB" id="A0A7G6T4B3"/>
<feature type="domain" description="YknX-like C-terminal permuted SH3-like" evidence="11">
    <location>
        <begin position="329"/>
        <end position="397"/>
    </location>
</feature>
<evidence type="ECO:0000259" key="11">
    <source>
        <dbReference type="Pfam" id="PF25989"/>
    </source>
</evidence>
<evidence type="ECO:0000256" key="7">
    <source>
        <dbReference type="SAM" id="Phobius"/>
    </source>
</evidence>
<comment type="similarity">
    <text evidence="2">Belongs to the membrane fusion protein (MFP) (TC 8.A.1) family.</text>
</comment>
<feature type="domain" description="Multidrug resistance protein MdtA-like beta-barrel" evidence="10">
    <location>
        <begin position="241"/>
        <end position="322"/>
    </location>
</feature>
<evidence type="ECO:0000259" key="10">
    <source>
        <dbReference type="Pfam" id="PF25944"/>
    </source>
</evidence>
<keyword evidence="7" id="KW-0812">Transmembrane</keyword>